<keyword evidence="7" id="KW-1185">Reference proteome</keyword>
<dbReference type="Gene3D" id="3.40.50.1360">
    <property type="match status" value="1"/>
</dbReference>
<dbReference type="GO" id="GO:0003700">
    <property type="term" value="F:DNA-binding transcription factor activity"/>
    <property type="evidence" value="ECO:0007669"/>
    <property type="project" value="InterPro"/>
</dbReference>
<dbReference type="PANTHER" id="PTHR30363">
    <property type="entry name" value="HTH-TYPE TRANSCRIPTIONAL REGULATOR SRLR-RELATED"/>
    <property type="match status" value="1"/>
</dbReference>
<keyword evidence="2" id="KW-0805">Transcription regulation</keyword>
<dbReference type="Proteomes" id="UP000510888">
    <property type="component" value="Chromosome 1"/>
</dbReference>
<proteinExistence type="predicted"/>
<evidence type="ECO:0000256" key="2">
    <source>
        <dbReference type="ARBA" id="ARBA00023015"/>
    </source>
</evidence>
<dbReference type="PRINTS" id="PR00037">
    <property type="entry name" value="HTHLACR"/>
</dbReference>
<dbReference type="InterPro" id="IPR037171">
    <property type="entry name" value="NagB/RpiA_transferase-like"/>
</dbReference>
<protein>
    <submittedName>
        <fullName evidence="6">DeoR family transcriptional regulator</fullName>
    </submittedName>
</protein>
<gene>
    <name evidence="6" type="ORF">PPGU16_02770</name>
</gene>
<dbReference type="KEGG" id="plad:PPGU16_02770"/>
<dbReference type="GO" id="GO:0003677">
    <property type="term" value="F:DNA binding"/>
    <property type="evidence" value="ECO:0007669"/>
    <property type="project" value="UniProtKB-KW"/>
</dbReference>
<keyword evidence="3" id="KW-0238">DNA-binding</keyword>
<dbReference type="EMBL" id="AP023174">
    <property type="protein sequence ID" value="BCF87210.1"/>
    <property type="molecule type" value="Genomic_DNA"/>
</dbReference>
<dbReference type="SUPFAM" id="SSF46785">
    <property type="entry name" value="Winged helix' DNA-binding domain"/>
    <property type="match status" value="1"/>
</dbReference>
<evidence type="ECO:0000259" key="5">
    <source>
        <dbReference type="PROSITE" id="PS51000"/>
    </source>
</evidence>
<keyword evidence="1" id="KW-0678">Repressor</keyword>
<dbReference type="PROSITE" id="PS51000">
    <property type="entry name" value="HTH_DEOR_2"/>
    <property type="match status" value="1"/>
</dbReference>
<evidence type="ECO:0000256" key="3">
    <source>
        <dbReference type="ARBA" id="ARBA00023125"/>
    </source>
</evidence>
<name>A0A7I8BFS4_9BURK</name>
<dbReference type="InterPro" id="IPR014036">
    <property type="entry name" value="DeoR-like_C"/>
</dbReference>
<keyword evidence="4" id="KW-0804">Transcription</keyword>
<dbReference type="InterPro" id="IPR036388">
    <property type="entry name" value="WH-like_DNA-bd_sf"/>
</dbReference>
<reference evidence="6 7" key="1">
    <citation type="journal article" date="2020" name="Genes (Basel)">
        <title>Genomic Comparison of Insect Gut Symbionts from Divergent Burkholderia Subclades.</title>
        <authorList>
            <person name="Takeshita K."/>
            <person name="Kikuchi Y."/>
        </authorList>
    </citation>
    <scope>NUCLEOTIDE SEQUENCE [LARGE SCALE GENOMIC DNA]</scope>
    <source>
        <strain evidence="6 7">PGU16</strain>
    </source>
</reference>
<dbReference type="InterPro" id="IPR018356">
    <property type="entry name" value="Tscrpt_reg_HTH_DeoR_CS"/>
</dbReference>
<dbReference type="SMART" id="SM00420">
    <property type="entry name" value="HTH_DEOR"/>
    <property type="match status" value="1"/>
</dbReference>
<dbReference type="Gene3D" id="1.10.10.10">
    <property type="entry name" value="Winged helix-like DNA-binding domain superfamily/Winged helix DNA-binding domain"/>
    <property type="match status" value="1"/>
</dbReference>
<dbReference type="InterPro" id="IPR036390">
    <property type="entry name" value="WH_DNA-bd_sf"/>
</dbReference>
<dbReference type="AlphaFoldDB" id="A0A7I8BFS4"/>
<accession>A0A7I8BFS4</accession>
<dbReference type="Pfam" id="PF00455">
    <property type="entry name" value="DeoRC"/>
    <property type="match status" value="1"/>
</dbReference>
<sequence>MWQEDRHQRIRALLSTLKRVSTERIMADLGVSRETVRRDLLDLEALGELRRVHGGAIKPADEAPISERAQTHVKSKKAIAKAATGVVASGQTLFIDAGTTTAALADELAKLANLTIITNSIDVAMKMRGAPDKRDDSTANEVILLGGSISDRALSTTGETTILDIQRYRADIALLSPVGVDPKHGASNYDRAETEVARAMVANADSVVILADYSKIGQRSRIAYCLPEKIDLLITNRKATEVAAFAQLKRKVGKVILA</sequence>
<dbReference type="Pfam" id="PF08220">
    <property type="entry name" value="HTH_DeoR"/>
    <property type="match status" value="1"/>
</dbReference>
<dbReference type="InterPro" id="IPR001034">
    <property type="entry name" value="DeoR_HTH"/>
</dbReference>
<organism evidence="6 7">
    <name type="scientific">Paraburkholderia largidicola</name>
    <dbReference type="NCBI Taxonomy" id="3014751"/>
    <lineage>
        <taxon>Bacteria</taxon>
        <taxon>Pseudomonadati</taxon>
        <taxon>Pseudomonadota</taxon>
        <taxon>Betaproteobacteria</taxon>
        <taxon>Burkholderiales</taxon>
        <taxon>Burkholderiaceae</taxon>
        <taxon>Paraburkholderia</taxon>
    </lineage>
</organism>
<feature type="domain" description="HTH deoR-type" evidence="5">
    <location>
        <begin position="3"/>
        <end position="58"/>
    </location>
</feature>
<evidence type="ECO:0000313" key="7">
    <source>
        <dbReference type="Proteomes" id="UP000510888"/>
    </source>
</evidence>
<dbReference type="SUPFAM" id="SSF100950">
    <property type="entry name" value="NagB/RpiA/CoA transferase-like"/>
    <property type="match status" value="1"/>
</dbReference>
<evidence type="ECO:0000256" key="1">
    <source>
        <dbReference type="ARBA" id="ARBA00022491"/>
    </source>
</evidence>
<evidence type="ECO:0000256" key="4">
    <source>
        <dbReference type="ARBA" id="ARBA00023163"/>
    </source>
</evidence>
<dbReference type="RefSeq" id="WP_180721384.1">
    <property type="nucleotide sequence ID" value="NZ_AP023174.1"/>
</dbReference>
<dbReference type="SMART" id="SM01134">
    <property type="entry name" value="DeoRC"/>
    <property type="match status" value="1"/>
</dbReference>
<dbReference type="PROSITE" id="PS00894">
    <property type="entry name" value="HTH_DEOR_1"/>
    <property type="match status" value="1"/>
</dbReference>
<dbReference type="PANTHER" id="PTHR30363:SF4">
    <property type="entry name" value="GLYCEROL-3-PHOSPHATE REGULON REPRESSOR"/>
    <property type="match status" value="1"/>
</dbReference>
<dbReference type="InterPro" id="IPR050313">
    <property type="entry name" value="Carb_Metab_HTH_regulators"/>
</dbReference>
<evidence type="ECO:0000313" key="6">
    <source>
        <dbReference type="EMBL" id="BCF87210.1"/>
    </source>
</evidence>